<feature type="transmembrane region" description="Helical" evidence="10">
    <location>
        <begin position="6"/>
        <end position="26"/>
    </location>
</feature>
<accession>X5GX60</accession>
<evidence type="ECO:0000256" key="5">
    <source>
        <dbReference type="ARBA" id="ARBA00022989"/>
    </source>
</evidence>
<keyword evidence="2 10" id="KW-0444">Lipid biosynthesis</keyword>
<evidence type="ECO:0000256" key="9">
    <source>
        <dbReference type="ARBA" id="ARBA00023264"/>
    </source>
</evidence>
<evidence type="ECO:0000256" key="10">
    <source>
        <dbReference type="HAMAP-Rule" id="MF_01043"/>
    </source>
</evidence>
<reference evidence="11 12" key="1">
    <citation type="submission" date="2014-03" db="EMBL/GenBank/DDBJ databases">
        <title>Sequencing and Comparison of Genomes and Transcriptome Profiles of Human Ehrlichiosis Agents.</title>
        <authorList>
            <person name="Lin M."/>
            <person name="Daugherty S.C."/>
            <person name="Nagaraj S."/>
            <person name="Cheng Z."/>
            <person name="Xiong Q."/>
            <person name="Lin F.-Y."/>
            <person name="Sengamalay N."/>
            <person name="Ott S."/>
            <person name="Godinez A."/>
            <person name="Tallon L.J."/>
            <person name="Sadzewicz L."/>
            <person name="Fraser C.M."/>
            <person name="Dunning Hotopp J.C."/>
            <person name="Rikihisa Y."/>
        </authorList>
    </citation>
    <scope>NUCLEOTIDE SEQUENCE [LARGE SCALE GENOMIC DNA]</scope>
    <source>
        <strain evidence="11 12">Oregon</strain>
    </source>
</reference>
<evidence type="ECO:0000256" key="7">
    <source>
        <dbReference type="ARBA" id="ARBA00023136"/>
    </source>
</evidence>
<dbReference type="OrthoDB" id="9777124at2"/>
<dbReference type="UniPathway" id="UPA00085"/>
<keyword evidence="5 10" id="KW-1133">Transmembrane helix</keyword>
<dbReference type="AlphaFoldDB" id="X5GX60"/>
<name>X5GX60_9RICK</name>
<dbReference type="GO" id="GO:0043772">
    <property type="term" value="F:acyl-phosphate glycerol-3-phosphate acyltransferase activity"/>
    <property type="evidence" value="ECO:0007669"/>
    <property type="project" value="UniProtKB-UniRule"/>
</dbReference>
<dbReference type="HOGENOM" id="CLU_081254_4_0_5"/>
<feature type="transmembrane region" description="Helical" evidence="10">
    <location>
        <begin position="77"/>
        <end position="98"/>
    </location>
</feature>
<evidence type="ECO:0000256" key="8">
    <source>
        <dbReference type="ARBA" id="ARBA00023209"/>
    </source>
</evidence>
<keyword evidence="3 10" id="KW-0808">Transferase</keyword>
<keyword evidence="9 10" id="KW-1208">Phospholipid metabolism</keyword>
<dbReference type="InterPro" id="IPR003811">
    <property type="entry name" value="G3P_acylTferase_PlsY"/>
</dbReference>
<dbReference type="EMBL" id="CP007481">
    <property type="protein sequence ID" value="AHX11632.1"/>
    <property type="molecule type" value="Genomic_DNA"/>
</dbReference>
<comment type="function">
    <text evidence="10">Catalyzes the transfer of an acyl group from acyl-phosphate (acyl-PO(4)) to glycerol-3-phosphate (G3P) to form lysophosphatidic acid (LPA). This enzyme utilizes acyl-phosphate as fatty acyl donor, but not acyl-CoA or acyl-ACP.</text>
</comment>
<keyword evidence="6 10" id="KW-0443">Lipid metabolism</keyword>
<dbReference type="KEGG" id="nhm:NHE_0699"/>
<comment type="similarity">
    <text evidence="10">Belongs to the PlsY family.</text>
</comment>
<dbReference type="Proteomes" id="UP000023755">
    <property type="component" value="Chromosome"/>
</dbReference>
<evidence type="ECO:0000256" key="2">
    <source>
        <dbReference type="ARBA" id="ARBA00022516"/>
    </source>
</evidence>
<evidence type="ECO:0000313" key="12">
    <source>
        <dbReference type="Proteomes" id="UP000023755"/>
    </source>
</evidence>
<keyword evidence="7 10" id="KW-0472">Membrane</keyword>
<feature type="transmembrane region" description="Helical" evidence="10">
    <location>
        <begin position="110"/>
        <end position="133"/>
    </location>
</feature>
<evidence type="ECO:0000256" key="4">
    <source>
        <dbReference type="ARBA" id="ARBA00022692"/>
    </source>
</evidence>
<evidence type="ECO:0000256" key="6">
    <source>
        <dbReference type="ARBA" id="ARBA00023098"/>
    </source>
</evidence>
<organism evidence="11 12">
    <name type="scientific">Neorickettsia helminthoeca str. Oregon</name>
    <dbReference type="NCBI Taxonomy" id="1286528"/>
    <lineage>
        <taxon>Bacteria</taxon>
        <taxon>Pseudomonadati</taxon>
        <taxon>Pseudomonadota</taxon>
        <taxon>Alphaproteobacteria</taxon>
        <taxon>Rickettsiales</taxon>
        <taxon>Anaplasmataceae</taxon>
        <taxon>Neorickettsia</taxon>
    </lineage>
</organism>
<keyword evidence="8 10" id="KW-0594">Phospholipid biosynthesis</keyword>
<sequence>MDYLCFAMLVYIVSAIPFAYCISNYLGVDIRAEGSGNPGATNVTRVAGLKAGSIVFLLDFLKAAVPVFIAEKYCGEVFASVIGLVSVFAHVFPVYLAFKGGKGVAPMMGVYFALNPVVFLIVSYVWLVVFAIFRYPFIASLSACFVGAIVSYVTFDLYVFLPILTATLLILFRHVSNLTNFLSSRS</sequence>
<dbReference type="GO" id="GO:0005886">
    <property type="term" value="C:plasma membrane"/>
    <property type="evidence" value="ECO:0007669"/>
    <property type="project" value="UniProtKB-SubCell"/>
</dbReference>
<keyword evidence="12" id="KW-1185">Reference proteome</keyword>
<comment type="subcellular location">
    <subcellularLocation>
        <location evidence="10">Cell membrane</location>
        <topology evidence="10">Multi-pass membrane protein</topology>
    </subcellularLocation>
</comment>
<dbReference type="PANTHER" id="PTHR30309">
    <property type="entry name" value="INNER MEMBRANE PROTEIN YGIH"/>
    <property type="match status" value="1"/>
</dbReference>
<proteinExistence type="inferred from homology"/>
<feature type="transmembrane region" description="Helical" evidence="10">
    <location>
        <begin position="47"/>
        <end position="65"/>
    </location>
</feature>
<feature type="transmembrane region" description="Helical" evidence="10">
    <location>
        <begin position="139"/>
        <end position="172"/>
    </location>
</feature>
<dbReference type="GO" id="GO:0008654">
    <property type="term" value="P:phospholipid biosynthetic process"/>
    <property type="evidence" value="ECO:0007669"/>
    <property type="project" value="UniProtKB-UniRule"/>
</dbReference>
<dbReference type="PANTHER" id="PTHR30309:SF0">
    <property type="entry name" value="GLYCEROL-3-PHOSPHATE ACYLTRANSFERASE-RELATED"/>
    <property type="match status" value="1"/>
</dbReference>
<dbReference type="Pfam" id="PF02660">
    <property type="entry name" value="G3P_acyltransf"/>
    <property type="match status" value="1"/>
</dbReference>
<dbReference type="EC" id="2.3.1.275" evidence="10"/>
<comment type="catalytic activity">
    <reaction evidence="10">
        <text>an acyl phosphate + sn-glycerol 3-phosphate = a 1-acyl-sn-glycero-3-phosphate + phosphate</text>
        <dbReference type="Rhea" id="RHEA:34075"/>
        <dbReference type="ChEBI" id="CHEBI:43474"/>
        <dbReference type="ChEBI" id="CHEBI:57597"/>
        <dbReference type="ChEBI" id="CHEBI:57970"/>
        <dbReference type="ChEBI" id="CHEBI:59918"/>
        <dbReference type="EC" id="2.3.1.275"/>
    </reaction>
</comment>
<gene>
    <name evidence="10" type="primary">plsY</name>
    <name evidence="11" type="ORF">NHE_0699</name>
</gene>
<keyword evidence="1 10" id="KW-1003">Cell membrane</keyword>
<comment type="pathway">
    <text evidence="10">Lipid metabolism; phospholipid metabolism.</text>
</comment>
<comment type="subunit">
    <text evidence="10">Probably interacts with PlsX.</text>
</comment>
<keyword evidence="4 10" id="KW-0812">Transmembrane</keyword>
<evidence type="ECO:0000256" key="1">
    <source>
        <dbReference type="ARBA" id="ARBA00022475"/>
    </source>
</evidence>
<dbReference type="HAMAP" id="MF_01043">
    <property type="entry name" value="PlsY"/>
    <property type="match status" value="1"/>
</dbReference>
<dbReference type="SMART" id="SM01207">
    <property type="entry name" value="G3P_acyltransf"/>
    <property type="match status" value="1"/>
</dbReference>
<evidence type="ECO:0000313" key="11">
    <source>
        <dbReference type="EMBL" id="AHX11632.1"/>
    </source>
</evidence>
<protein>
    <recommendedName>
        <fullName evidence="10">Glycerol-3-phosphate acyltransferase</fullName>
    </recommendedName>
    <alternativeName>
        <fullName evidence="10">Acyl-PO4 G3P acyltransferase</fullName>
    </alternativeName>
    <alternativeName>
        <fullName evidence="10">Acyl-phosphate--glycerol-3-phosphate acyltransferase</fullName>
    </alternativeName>
    <alternativeName>
        <fullName evidence="10">G3P acyltransferase</fullName>
        <shortName evidence="10">GPAT</shortName>
        <ecNumber evidence="10">2.3.1.275</ecNumber>
    </alternativeName>
    <alternativeName>
        <fullName evidence="10">Lysophosphatidic acid synthase</fullName>
        <shortName evidence="10">LPA synthase</shortName>
    </alternativeName>
</protein>
<dbReference type="STRING" id="1286528.NHE_0699"/>
<keyword evidence="11" id="KW-0012">Acyltransferase</keyword>
<evidence type="ECO:0000256" key="3">
    <source>
        <dbReference type="ARBA" id="ARBA00022679"/>
    </source>
</evidence>